<dbReference type="Pfam" id="PF13174">
    <property type="entry name" value="TPR_6"/>
    <property type="match status" value="1"/>
</dbReference>
<reference evidence="4 5" key="1">
    <citation type="submission" date="2021-02" db="EMBL/GenBank/DDBJ databases">
        <title>Characterization of Marinitoga sp. nov. str. BP5-C20A.</title>
        <authorList>
            <person name="Erauso G."/>
            <person name="Postec A."/>
        </authorList>
    </citation>
    <scope>NUCLEOTIDE SEQUENCE [LARGE SCALE GENOMIC DNA]</scope>
    <source>
        <strain evidence="4 5">BP5-C20A</strain>
    </source>
</reference>
<evidence type="ECO:0000313" key="5">
    <source>
        <dbReference type="Proteomes" id="UP001232493"/>
    </source>
</evidence>
<dbReference type="InterPro" id="IPR019734">
    <property type="entry name" value="TPR_rpt"/>
</dbReference>
<keyword evidence="5" id="KW-1185">Reference proteome</keyword>
<dbReference type="RefSeq" id="WP_280997572.1">
    <property type="nucleotide sequence ID" value="NZ_CP069362.1"/>
</dbReference>
<dbReference type="SMART" id="SM00028">
    <property type="entry name" value="TPR"/>
    <property type="match status" value="2"/>
</dbReference>
<dbReference type="EMBL" id="CP069362">
    <property type="protein sequence ID" value="WGS64155.1"/>
    <property type="molecule type" value="Genomic_DNA"/>
</dbReference>
<dbReference type="InterPro" id="IPR051012">
    <property type="entry name" value="CellSynth/LPSAsmb/PSIAsmb"/>
</dbReference>
<keyword evidence="2 3" id="KW-0802">TPR repeat</keyword>
<evidence type="ECO:0000256" key="2">
    <source>
        <dbReference type="ARBA" id="ARBA00022803"/>
    </source>
</evidence>
<name>A0ABY8PNF4_9BACT</name>
<accession>A0ABY8PNF4</accession>
<dbReference type="Proteomes" id="UP001232493">
    <property type="component" value="Chromosome"/>
</dbReference>
<evidence type="ECO:0000313" key="4">
    <source>
        <dbReference type="EMBL" id="WGS64155.1"/>
    </source>
</evidence>
<keyword evidence="1" id="KW-0677">Repeat</keyword>
<dbReference type="PANTHER" id="PTHR45586:SF1">
    <property type="entry name" value="LIPOPOLYSACCHARIDE ASSEMBLY PROTEIN B"/>
    <property type="match status" value="1"/>
</dbReference>
<proteinExistence type="predicted"/>
<dbReference type="PROSITE" id="PS50005">
    <property type="entry name" value="TPR"/>
    <property type="match status" value="1"/>
</dbReference>
<dbReference type="SUPFAM" id="SSF48452">
    <property type="entry name" value="TPR-like"/>
    <property type="match status" value="1"/>
</dbReference>
<organism evidence="4 5">
    <name type="scientific">Marinitoga aeolica</name>
    <dbReference type="NCBI Taxonomy" id="2809031"/>
    <lineage>
        <taxon>Bacteria</taxon>
        <taxon>Thermotogati</taxon>
        <taxon>Thermotogota</taxon>
        <taxon>Thermotogae</taxon>
        <taxon>Petrotogales</taxon>
        <taxon>Petrotogaceae</taxon>
        <taxon>Marinitoga</taxon>
    </lineage>
</organism>
<gene>
    <name evidence="4" type="ORF">JRV97_07165</name>
</gene>
<evidence type="ECO:0000256" key="1">
    <source>
        <dbReference type="ARBA" id="ARBA00022737"/>
    </source>
</evidence>
<dbReference type="InterPro" id="IPR011990">
    <property type="entry name" value="TPR-like_helical_dom_sf"/>
</dbReference>
<evidence type="ECO:0000256" key="3">
    <source>
        <dbReference type="PROSITE-ProRule" id="PRU00339"/>
    </source>
</evidence>
<protein>
    <submittedName>
        <fullName evidence="4">Tetratricopeptide repeat protein</fullName>
    </submittedName>
</protein>
<feature type="repeat" description="TPR" evidence="3">
    <location>
        <begin position="166"/>
        <end position="199"/>
    </location>
</feature>
<dbReference type="Gene3D" id="1.25.40.10">
    <property type="entry name" value="Tetratricopeptide repeat domain"/>
    <property type="match status" value="1"/>
</dbReference>
<dbReference type="Pfam" id="PF14559">
    <property type="entry name" value="TPR_19"/>
    <property type="match status" value="1"/>
</dbReference>
<dbReference type="PANTHER" id="PTHR45586">
    <property type="entry name" value="TPR REPEAT-CONTAINING PROTEIN PA4667"/>
    <property type="match status" value="1"/>
</dbReference>
<sequence>METVAILKLKDEKIEINTNTVFPVILSDVMYEGDLDLMMADLKNKAKLISEAKKIKTISEHISGISSNFVTKPFIFSEFLSYLREFDLKPSDFNHATLNELYDIILDYADHHNFDELKEIVKFMIEIDPNYTPAYEILGSVLVEEGNLEVGKKYLELAVKQDPWNVAALSELGETYFNLGEFEKAAEIWLKEVELMPENTVTYFMIADAYRQSKNFEKSARILEKFLNKYPKSILAKYELTEIYKKLDRNLEAEELKEEIANSQPEYVSDVEIWAKIMFQNRKYEKVEKFISKFLDKNKEYEHFRILLTIPLLKSGKKEEARLMIREVKEKFPWYYYGMKNILDEILDEDEKDTLID</sequence>